<dbReference type="RefSeq" id="WP_155932323.1">
    <property type="nucleotide sequence ID" value="NZ_WODC01000001.1"/>
</dbReference>
<accession>A0A7K1KKZ0</accession>
<dbReference type="AlphaFoldDB" id="A0A7K1KKZ0"/>
<comment type="caution">
    <text evidence="1">The sequence shown here is derived from an EMBL/GenBank/DDBJ whole genome shotgun (WGS) entry which is preliminary data.</text>
</comment>
<reference evidence="1 2" key="1">
    <citation type="submission" date="2019-11" db="EMBL/GenBank/DDBJ databases">
        <title>Pseudodesulfovibrio alkaliphilus, sp. nov., an alkaliphilic sulfate-reducing bacteria from mud volcano of Taman peninsula, Russia.</title>
        <authorList>
            <person name="Frolova A."/>
            <person name="Merkel A.Y."/>
            <person name="Slobodkin A.I."/>
        </authorList>
    </citation>
    <scope>NUCLEOTIDE SEQUENCE [LARGE SCALE GENOMIC DNA]</scope>
    <source>
        <strain evidence="1 2">F-1</strain>
    </source>
</reference>
<gene>
    <name evidence="1" type="ORF">GKC30_03695</name>
</gene>
<dbReference type="Gene3D" id="3.40.50.1980">
    <property type="entry name" value="Nitrogenase molybdenum iron protein domain"/>
    <property type="match status" value="1"/>
</dbReference>
<protein>
    <recommendedName>
        <fullName evidence="3">ABC transporter substrate-binding protein</fullName>
    </recommendedName>
</protein>
<evidence type="ECO:0000313" key="1">
    <source>
        <dbReference type="EMBL" id="MUM76735.1"/>
    </source>
</evidence>
<keyword evidence="2" id="KW-1185">Reference proteome</keyword>
<dbReference type="Proteomes" id="UP000461162">
    <property type="component" value="Unassembled WGS sequence"/>
</dbReference>
<organism evidence="1 2">
    <name type="scientific">Pseudodesulfovibrio alkaliphilus</name>
    <dbReference type="NCBI Taxonomy" id="2661613"/>
    <lineage>
        <taxon>Bacteria</taxon>
        <taxon>Pseudomonadati</taxon>
        <taxon>Thermodesulfobacteriota</taxon>
        <taxon>Desulfovibrionia</taxon>
        <taxon>Desulfovibrionales</taxon>
        <taxon>Desulfovibrionaceae</taxon>
    </lineage>
</organism>
<evidence type="ECO:0008006" key="3">
    <source>
        <dbReference type="Google" id="ProtNLM"/>
    </source>
</evidence>
<name>A0A7K1KKZ0_9BACT</name>
<evidence type="ECO:0000313" key="2">
    <source>
        <dbReference type="Proteomes" id="UP000461162"/>
    </source>
</evidence>
<sequence length="282" mass="30571">MKNMPIMVNSIFIGDKVVDVCSAIGIYCKAMSTGAVPMIETRYPFSKQMECTLCIMGQKRKLLYSTAKRLETKHIVLEKSGDSNSPSQMSQELRELGYTVDILDFTQSVSAAILQAGEIFGRKKIALERADTYEKEMTKAQDAMPKSLGKKVLVLMGLSHRKASDTYLLVENSEGDIDNLILRPAGCISSGDDLAKGDIRGMGFTVINTLEGLESVAPDVIALLGDTFVPQMAIRRLLVSNPAASHIPAIANQAVFSLPHCSPGAPVSIPESMQRWAEALGS</sequence>
<dbReference type="SUPFAM" id="SSF53807">
    <property type="entry name" value="Helical backbone' metal receptor"/>
    <property type="match status" value="1"/>
</dbReference>
<proteinExistence type="predicted"/>
<dbReference type="EMBL" id="WODC01000001">
    <property type="protein sequence ID" value="MUM76735.1"/>
    <property type="molecule type" value="Genomic_DNA"/>
</dbReference>